<dbReference type="Proteomes" id="UP001166286">
    <property type="component" value="Unassembled WGS sequence"/>
</dbReference>
<gene>
    <name evidence="3" type="ORF">JMJ35_003616</name>
</gene>
<evidence type="ECO:0000256" key="2">
    <source>
        <dbReference type="SAM" id="Phobius"/>
    </source>
</evidence>
<dbReference type="AlphaFoldDB" id="A0AA39R501"/>
<dbReference type="EMBL" id="JAFEKC020000006">
    <property type="protein sequence ID" value="KAK0513894.1"/>
    <property type="molecule type" value="Genomic_DNA"/>
</dbReference>
<keyword evidence="2" id="KW-0812">Transmembrane</keyword>
<organism evidence="3 4">
    <name type="scientific">Cladonia borealis</name>
    <dbReference type="NCBI Taxonomy" id="184061"/>
    <lineage>
        <taxon>Eukaryota</taxon>
        <taxon>Fungi</taxon>
        <taxon>Dikarya</taxon>
        <taxon>Ascomycota</taxon>
        <taxon>Pezizomycotina</taxon>
        <taxon>Lecanoromycetes</taxon>
        <taxon>OSLEUM clade</taxon>
        <taxon>Lecanoromycetidae</taxon>
        <taxon>Lecanorales</taxon>
        <taxon>Lecanorineae</taxon>
        <taxon>Cladoniaceae</taxon>
        <taxon>Cladonia</taxon>
    </lineage>
</organism>
<evidence type="ECO:0000313" key="4">
    <source>
        <dbReference type="Proteomes" id="UP001166286"/>
    </source>
</evidence>
<feature type="region of interest" description="Disordered" evidence="1">
    <location>
        <begin position="65"/>
        <end position="99"/>
    </location>
</feature>
<protein>
    <submittedName>
        <fullName evidence="3">Uncharacterized protein</fullName>
    </submittedName>
</protein>
<feature type="compositionally biased region" description="Polar residues" evidence="1">
    <location>
        <begin position="75"/>
        <end position="85"/>
    </location>
</feature>
<evidence type="ECO:0000313" key="3">
    <source>
        <dbReference type="EMBL" id="KAK0513894.1"/>
    </source>
</evidence>
<keyword evidence="2" id="KW-1133">Transmembrane helix</keyword>
<name>A0AA39R501_9LECA</name>
<proteinExistence type="predicted"/>
<keyword evidence="2" id="KW-0472">Membrane</keyword>
<comment type="caution">
    <text evidence="3">The sequence shown here is derived from an EMBL/GenBank/DDBJ whole genome shotgun (WGS) entry which is preliminary data.</text>
</comment>
<keyword evidence="4" id="KW-1185">Reference proteome</keyword>
<sequence length="185" mass="21575">MSKSQNTNQRWRRAFQKVRNLVRLSRPYEKPQANCVPRAKTMFARKQRKHLLSDKLPTIPRVCEANSETPRRAQPQKSRPTQYKNIQRKRTPSSRLPPIPEECELRFEETLKAEPRNTEHGKVKIRKAKPQQHCQVKYGLQQEKRNPTFITDLINLESLFAIWIDHGGSVLVMVLLGALASSLVW</sequence>
<reference evidence="3" key="1">
    <citation type="submission" date="2023-03" db="EMBL/GenBank/DDBJ databases">
        <title>Complete genome of Cladonia borealis.</title>
        <authorList>
            <person name="Park H."/>
        </authorList>
    </citation>
    <scope>NUCLEOTIDE SEQUENCE</scope>
    <source>
        <strain evidence="3">ANT050790</strain>
    </source>
</reference>
<feature type="transmembrane region" description="Helical" evidence="2">
    <location>
        <begin position="160"/>
        <end position="184"/>
    </location>
</feature>
<evidence type="ECO:0000256" key="1">
    <source>
        <dbReference type="SAM" id="MobiDB-lite"/>
    </source>
</evidence>
<accession>A0AA39R501</accession>